<feature type="chain" id="PRO_5030778201" evidence="2">
    <location>
        <begin position="28"/>
        <end position="194"/>
    </location>
</feature>
<organism evidence="3 4">
    <name type="scientific">Pseudoduganella violacea</name>
    <dbReference type="NCBI Taxonomy" id="1715466"/>
    <lineage>
        <taxon>Bacteria</taxon>
        <taxon>Pseudomonadati</taxon>
        <taxon>Pseudomonadota</taxon>
        <taxon>Betaproteobacteria</taxon>
        <taxon>Burkholderiales</taxon>
        <taxon>Oxalobacteraceae</taxon>
        <taxon>Telluria group</taxon>
        <taxon>Pseudoduganella</taxon>
    </lineage>
</organism>
<reference evidence="3 4" key="1">
    <citation type="submission" date="2020-08" db="EMBL/GenBank/DDBJ databases">
        <title>Genomic Encyclopedia of Type Strains, Phase III (KMG-III): the genomes of soil and plant-associated and newly described type strains.</title>
        <authorList>
            <person name="Whitman W."/>
        </authorList>
    </citation>
    <scope>NUCLEOTIDE SEQUENCE [LARGE SCALE GENOMIC DNA]</scope>
    <source>
        <strain evidence="3 4">CECT 8897</strain>
    </source>
</reference>
<evidence type="ECO:0000256" key="2">
    <source>
        <dbReference type="SAM" id="SignalP"/>
    </source>
</evidence>
<keyword evidence="4" id="KW-1185">Reference proteome</keyword>
<name>A0A7W5BE57_9BURK</name>
<dbReference type="RefSeq" id="WP_183443197.1">
    <property type="nucleotide sequence ID" value="NZ_JACHXD010000017.1"/>
</dbReference>
<evidence type="ECO:0000313" key="3">
    <source>
        <dbReference type="EMBL" id="MBB3121487.1"/>
    </source>
</evidence>
<comment type="caution">
    <text evidence="3">The sequence shown here is derived from an EMBL/GenBank/DDBJ whole genome shotgun (WGS) entry which is preliminary data.</text>
</comment>
<dbReference type="Proteomes" id="UP000541535">
    <property type="component" value="Unassembled WGS sequence"/>
</dbReference>
<feature type="signal peptide" evidence="2">
    <location>
        <begin position="1"/>
        <end position="27"/>
    </location>
</feature>
<evidence type="ECO:0000313" key="4">
    <source>
        <dbReference type="Proteomes" id="UP000541535"/>
    </source>
</evidence>
<proteinExistence type="predicted"/>
<feature type="compositionally biased region" description="Low complexity" evidence="1">
    <location>
        <begin position="30"/>
        <end position="41"/>
    </location>
</feature>
<evidence type="ECO:0000256" key="1">
    <source>
        <dbReference type="SAM" id="MobiDB-lite"/>
    </source>
</evidence>
<gene>
    <name evidence="3" type="ORF">FHS03_004565</name>
</gene>
<accession>A0A7W5BE57</accession>
<dbReference type="EMBL" id="JACHXD010000017">
    <property type="protein sequence ID" value="MBB3121487.1"/>
    <property type="molecule type" value="Genomic_DNA"/>
</dbReference>
<keyword evidence="2" id="KW-0732">Signal</keyword>
<feature type="region of interest" description="Disordered" evidence="1">
    <location>
        <begin position="30"/>
        <end position="57"/>
    </location>
</feature>
<dbReference type="AlphaFoldDB" id="A0A7W5BE57"/>
<protein>
    <submittedName>
        <fullName evidence="3">Uncharacterized protein</fullName>
    </submittedName>
</protein>
<sequence length="194" mass="20983">MKAPYAIAVLAAASLATWLLWPEPDRAAPAIASTASPSDAARQPAGSGDTQGNQWFGAMPQGEKRELKRVPLAPVDSSGSAWLSMAQAREHGDARTPPIVRDTETQATPDANQLADHNAYQKFEGSQHARLLASYVAAAETELPRLRADVERARAAGIPEQEIAKVVEKIRLIEQTRKEILQRNQQAMAGGNRQ</sequence>